<evidence type="ECO:0000256" key="12">
    <source>
        <dbReference type="ARBA" id="ARBA00023136"/>
    </source>
</evidence>
<dbReference type="Gene3D" id="1.10.3810.10">
    <property type="entry name" value="Biosynthetic peptidoglycan transglycosylase-like"/>
    <property type="match status" value="1"/>
</dbReference>
<feature type="transmembrane region" description="Helical" evidence="17">
    <location>
        <begin position="21"/>
        <end position="44"/>
    </location>
</feature>
<evidence type="ECO:0000256" key="4">
    <source>
        <dbReference type="ARBA" id="ARBA00022475"/>
    </source>
</evidence>
<evidence type="ECO:0000259" key="18">
    <source>
        <dbReference type="Pfam" id="PF00905"/>
    </source>
</evidence>
<proteinExistence type="inferred from homology"/>
<dbReference type="Pfam" id="PF17957">
    <property type="entry name" value="Big_7"/>
    <property type="match status" value="1"/>
</dbReference>
<dbReference type="GO" id="GO:0005886">
    <property type="term" value="C:plasma membrane"/>
    <property type="evidence" value="ECO:0007669"/>
    <property type="project" value="UniProtKB-SubCell"/>
</dbReference>
<dbReference type="Proteomes" id="UP000176445">
    <property type="component" value="Unassembled WGS sequence"/>
</dbReference>
<evidence type="ECO:0000256" key="3">
    <source>
        <dbReference type="ARBA" id="ARBA00007739"/>
    </source>
</evidence>
<keyword evidence="10" id="KW-0133">Cell shape</keyword>
<keyword evidence="17" id="KW-0812">Transmembrane</keyword>
<evidence type="ECO:0000256" key="7">
    <source>
        <dbReference type="ARBA" id="ARBA00022676"/>
    </source>
</evidence>
<comment type="subcellular location">
    <subcellularLocation>
        <location evidence="1">Cell membrane</location>
    </subcellularLocation>
</comment>
<dbReference type="NCBIfam" id="TIGR02074">
    <property type="entry name" value="PBP_1a_fam"/>
    <property type="match status" value="1"/>
</dbReference>
<reference evidence="20 21" key="1">
    <citation type="journal article" date="2016" name="Nat. Commun.">
        <title>Thousands of microbial genomes shed light on interconnected biogeochemical processes in an aquifer system.</title>
        <authorList>
            <person name="Anantharaman K."/>
            <person name="Brown C.T."/>
            <person name="Hug L.A."/>
            <person name="Sharon I."/>
            <person name="Castelle C.J."/>
            <person name="Probst A.J."/>
            <person name="Thomas B.C."/>
            <person name="Singh A."/>
            <person name="Wilkins M.J."/>
            <person name="Karaoz U."/>
            <person name="Brodie E.L."/>
            <person name="Williams K.H."/>
            <person name="Hubbard S.S."/>
            <person name="Banfield J.F."/>
        </authorList>
    </citation>
    <scope>NUCLEOTIDE SEQUENCE [LARGE SCALE GENOMIC DNA]</scope>
</reference>
<comment type="catalytic activity">
    <reaction evidence="15">
        <text>Preferential cleavage: (Ac)2-L-Lys-D-Ala-|-D-Ala. Also transpeptidation of peptidyl-alanyl moieties that are N-acyl substituents of D-alanine.</text>
        <dbReference type="EC" id="3.4.16.4"/>
    </reaction>
</comment>
<keyword evidence="7" id="KW-0328">Glycosyltransferase</keyword>
<evidence type="ECO:0000256" key="8">
    <source>
        <dbReference type="ARBA" id="ARBA00022679"/>
    </source>
</evidence>
<feature type="domain" description="Glycosyl transferase family 51" evidence="19">
    <location>
        <begin position="81"/>
        <end position="250"/>
    </location>
</feature>
<dbReference type="InterPro" id="IPR050396">
    <property type="entry name" value="Glycosyltr_51/Transpeptidase"/>
</dbReference>
<comment type="catalytic activity">
    <reaction evidence="16">
        <text>[GlcNAc-(1-&gt;4)-Mur2Ac(oyl-L-Ala-gamma-D-Glu-L-Lys-D-Ala-D-Ala)](n)-di-trans,octa-cis-undecaprenyl diphosphate + beta-D-GlcNAc-(1-&gt;4)-Mur2Ac(oyl-L-Ala-gamma-D-Glu-L-Lys-D-Ala-D-Ala)-di-trans,octa-cis-undecaprenyl diphosphate = [GlcNAc-(1-&gt;4)-Mur2Ac(oyl-L-Ala-gamma-D-Glu-L-Lys-D-Ala-D-Ala)](n+1)-di-trans,octa-cis-undecaprenyl diphosphate + di-trans,octa-cis-undecaprenyl diphosphate + H(+)</text>
        <dbReference type="Rhea" id="RHEA:23708"/>
        <dbReference type="Rhea" id="RHEA-COMP:9602"/>
        <dbReference type="Rhea" id="RHEA-COMP:9603"/>
        <dbReference type="ChEBI" id="CHEBI:15378"/>
        <dbReference type="ChEBI" id="CHEBI:58405"/>
        <dbReference type="ChEBI" id="CHEBI:60033"/>
        <dbReference type="ChEBI" id="CHEBI:78435"/>
        <dbReference type="EC" id="2.4.99.28"/>
    </reaction>
</comment>
<keyword evidence="6" id="KW-0645">Protease</keyword>
<evidence type="ECO:0000256" key="6">
    <source>
        <dbReference type="ARBA" id="ARBA00022670"/>
    </source>
</evidence>
<protein>
    <submittedName>
        <fullName evidence="20">Uncharacterized protein</fullName>
    </submittedName>
</protein>
<keyword evidence="12 17" id="KW-0472">Membrane</keyword>
<dbReference type="Pfam" id="PF00912">
    <property type="entry name" value="Transgly"/>
    <property type="match status" value="1"/>
</dbReference>
<evidence type="ECO:0000313" key="20">
    <source>
        <dbReference type="EMBL" id="OGG48781.1"/>
    </source>
</evidence>
<dbReference type="GO" id="GO:0009002">
    <property type="term" value="F:serine-type D-Ala-D-Ala carboxypeptidase activity"/>
    <property type="evidence" value="ECO:0007669"/>
    <property type="project" value="UniProtKB-EC"/>
</dbReference>
<dbReference type="SUPFAM" id="SSF53955">
    <property type="entry name" value="Lysozyme-like"/>
    <property type="match status" value="1"/>
</dbReference>
<dbReference type="Pfam" id="PF00905">
    <property type="entry name" value="Transpeptidase"/>
    <property type="match status" value="1"/>
</dbReference>
<evidence type="ECO:0000259" key="19">
    <source>
        <dbReference type="Pfam" id="PF00912"/>
    </source>
</evidence>
<evidence type="ECO:0000256" key="17">
    <source>
        <dbReference type="SAM" id="Phobius"/>
    </source>
</evidence>
<dbReference type="GO" id="GO:0071555">
    <property type="term" value="P:cell wall organization"/>
    <property type="evidence" value="ECO:0007669"/>
    <property type="project" value="UniProtKB-KW"/>
</dbReference>
<keyword evidence="5" id="KW-0121">Carboxypeptidase</keyword>
<evidence type="ECO:0000256" key="1">
    <source>
        <dbReference type="ARBA" id="ARBA00004236"/>
    </source>
</evidence>
<dbReference type="GO" id="GO:0006508">
    <property type="term" value="P:proteolysis"/>
    <property type="evidence" value="ECO:0007669"/>
    <property type="project" value="UniProtKB-KW"/>
</dbReference>
<evidence type="ECO:0000256" key="13">
    <source>
        <dbReference type="ARBA" id="ARBA00023268"/>
    </source>
</evidence>
<comment type="similarity">
    <text evidence="2">In the C-terminal section; belongs to the transpeptidase family.</text>
</comment>
<evidence type="ECO:0000256" key="15">
    <source>
        <dbReference type="ARBA" id="ARBA00034000"/>
    </source>
</evidence>
<evidence type="ECO:0000256" key="16">
    <source>
        <dbReference type="ARBA" id="ARBA00049902"/>
    </source>
</evidence>
<evidence type="ECO:0000256" key="11">
    <source>
        <dbReference type="ARBA" id="ARBA00022984"/>
    </source>
</evidence>
<keyword evidence="9" id="KW-0378">Hydrolase</keyword>
<organism evidence="20 21">
    <name type="scientific">Candidatus Kaiserbacteria bacterium RIFCSPHIGHO2_01_FULL_54_36b</name>
    <dbReference type="NCBI Taxonomy" id="1798483"/>
    <lineage>
        <taxon>Bacteria</taxon>
        <taxon>Candidatus Kaiseribacteriota</taxon>
    </lineage>
</organism>
<dbReference type="EMBL" id="MFKW01000085">
    <property type="protein sequence ID" value="OGG48781.1"/>
    <property type="molecule type" value="Genomic_DNA"/>
</dbReference>
<dbReference type="Gene3D" id="2.60.40.10">
    <property type="entry name" value="Immunoglobulins"/>
    <property type="match status" value="1"/>
</dbReference>
<comment type="caution">
    <text evidence="20">The sequence shown here is derived from an EMBL/GenBank/DDBJ whole genome shotgun (WGS) entry which is preliminary data.</text>
</comment>
<gene>
    <name evidence="20" type="ORF">A2704_03630</name>
</gene>
<dbReference type="InterPro" id="IPR012338">
    <property type="entry name" value="Beta-lactam/transpept-like"/>
</dbReference>
<evidence type="ECO:0000256" key="5">
    <source>
        <dbReference type="ARBA" id="ARBA00022645"/>
    </source>
</evidence>
<accession>A0A1F6CIJ8</accession>
<dbReference type="AlphaFoldDB" id="A0A1F6CIJ8"/>
<keyword evidence="14" id="KW-0961">Cell wall biogenesis/degradation</keyword>
<dbReference type="GO" id="GO:0030288">
    <property type="term" value="C:outer membrane-bounded periplasmic space"/>
    <property type="evidence" value="ECO:0007669"/>
    <property type="project" value="TreeGrafter"/>
</dbReference>
<evidence type="ECO:0000256" key="10">
    <source>
        <dbReference type="ARBA" id="ARBA00022960"/>
    </source>
</evidence>
<keyword evidence="4" id="KW-1003">Cell membrane</keyword>
<evidence type="ECO:0000256" key="2">
    <source>
        <dbReference type="ARBA" id="ARBA00007090"/>
    </source>
</evidence>
<dbReference type="GO" id="GO:0009252">
    <property type="term" value="P:peptidoglycan biosynthetic process"/>
    <property type="evidence" value="ECO:0007669"/>
    <property type="project" value="UniProtKB-KW"/>
</dbReference>
<feature type="domain" description="Penicillin-binding protein transpeptidase" evidence="18">
    <location>
        <begin position="341"/>
        <end position="595"/>
    </location>
</feature>
<keyword evidence="17" id="KW-1133">Transmembrane helix</keyword>
<dbReference type="InterPro" id="IPR036950">
    <property type="entry name" value="PBP_transglycosylase"/>
</dbReference>
<dbReference type="InterPro" id="IPR013783">
    <property type="entry name" value="Ig-like_fold"/>
</dbReference>
<dbReference type="SUPFAM" id="SSF56601">
    <property type="entry name" value="beta-lactamase/transpeptidase-like"/>
    <property type="match status" value="1"/>
</dbReference>
<evidence type="ECO:0000256" key="14">
    <source>
        <dbReference type="ARBA" id="ARBA00023316"/>
    </source>
</evidence>
<dbReference type="InterPro" id="IPR001264">
    <property type="entry name" value="Glyco_trans_51"/>
</dbReference>
<sequence>MSITRRFFRRVRYIVRCTPAWLEVSLLIAAIATFLILTGGIIWASVMPIPAINNFENRQVAQSTKIFDRTGNIVLYDVHGAMRRTSVPLEEISPYIQKAAIAIEDNTFYENAGFRPLALLRAVWTNITRGNLLSGQGGSTITQQVVKNALLTQEKTITRKVKEIILALRLTRVYTKDQILNTYLNETAYGGTIYGVEEASQYFFGVPAKDVDLAQAAYIAALPQAPTYYSPYGNHRDALDARKNLVLAQMRDNNFITHEEYEQARNEEVQFNDPKNAGIKAPHFVFFIQEYLEQKYGADAVSQEGLHVVTTLDYDLQQKAEATVAKFAPGLLSSLNASNQGVVAVDPKTGQVLAMVGSKGYFDDTIDGKVNVTLAKRQPGSAFKPFVYATAFAKGYTPETVLFDIQTQFSTACASTDIMNSTYPCYSPTNFDGGFEGPMKLRAALARSENIPAIKLLYLAGIPESINTAQNMGITTLGSPGRYGLALVLGGGEVTLLDMTGAYSVFANDGVKNPPTGILRVEDAAGNVLETYEQKSTQVLEPRVARLINDILSDNVARSPEFGLNSPLFFKNYDVAAKTGTTNDFRDAWIIGYTPGISVGAWTGNNDNSSMVNNSASFLVAPMWHDFMVYALSKYSAPSDAFPAPGPDPDVATMPAVLTGNWNTDPTLGVHEILYWIDKDNPRGGRPANPARDPQFAHWEYPVALWAGQQAGLMGSTTPQGGVIVPGPGPTGFRIVSPREGSVTPFGAAVTFGAESAQPQSVSSVSYYANGALIGTSAQSPYIVSYRPAAPGPVTLRAVATHADNTTEEQMITFSVQ</sequence>
<evidence type="ECO:0000256" key="9">
    <source>
        <dbReference type="ARBA" id="ARBA00022801"/>
    </source>
</evidence>
<name>A0A1F6CIJ8_9BACT</name>
<dbReference type="PANTHER" id="PTHR32282">
    <property type="entry name" value="BINDING PROTEIN TRANSPEPTIDASE, PUTATIVE-RELATED"/>
    <property type="match status" value="1"/>
</dbReference>
<keyword evidence="8" id="KW-0808">Transferase</keyword>
<dbReference type="GO" id="GO:0008360">
    <property type="term" value="P:regulation of cell shape"/>
    <property type="evidence" value="ECO:0007669"/>
    <property type="project" value="UniProtKB-KW"/>
</dbReference>
<dbReference type="PANTHER" id="PTHR32282:SF11">
    <property type="entry name" value="PENICILLIN-BINDING PROTEIN 1B"/>
    <property type="match status" value="1"/>
</dbReference>
<dbReference type="GO" id="GO:0008955">
    <property type="term" value="F:peptidoglycan glycosyltransferase activity"/>
    <property type="evidence" value="ECO:0007669"/>
    <property type="project" value="UniProtKB-EC"/>
</dbReference>
<dbReference type="InterPro" id="IPR023346">
    <property type="entry name" value="Lysozyme-like_dom_sf"/>
</dbReference>
<dbReference type="FunFam" id="1.10.3810.10:FF:000001">
    <property type="entry name" value="Penicillin-binding protein 1A"/>
    <property type="match status" value="1"/>
</dbReference>
<dbReference type="GO" id="GO:0008658">
    <property type="term" value="F:penicillin binding"/>
    <property type="evidence" value="ECO:0007669"/>
    <property type="project" value="InterPro"/>
</dbReference>
<dbReference type="InterPro" id="IPR001460">
    <property type="entry name" value="PCN-bd_Tpept"/>
</dbReference>
<comment type="similarity">
    <text evidence="3">In the N-terminal section; belongs to the glycosyltransferase 51 family.</text>
</comment>
<evidence type="ECO:0000313" key="21">
    <source>
        <dbReference type="Proteomes" id="UP000176445"/>
    </source>
</evidence>
<dbReference type="Gene3D" id="3.40.710.10">
    <property type="entry name" value="DD-peptidase/beta-lactamase superfamily"/>
    <property type="match status" value="1"/>
</dbReference>
<keyword evidence="13" id="KW-0511">Multifunctional enzyme</keyword>
<keyword evidence="11" id="KW-0573">Peptidoglycan synthesis</keyword>